<comment type="caution">
    <text evidence="2">The sequence shown here is derived from an EMBL/GenBank/DDBJ whole genome shotgun (WGS) entry which is preliminary data.</text>
</comment>
<proteinExistence type="predicted"/>
<dbReference type="AlphaFoldDB" id="A0A101JF38"/>
<evidence type="ECO:0000313" key="2">
    <source>
        <dbReference type="EMBL" id="KUL25590.1"/>
    </source>
</evidence>
<accession>A0A101JF38</accession>
<dbReference type="EMBL" id="LLZH01000312">
    <property type="protein sequence ID" value="KUL25590.1"/>
    <property type="molecule type" value="Genomic_DNA"/>
</dbReference>
<reference evidence="2 3" key="1">
    <citation type="submission" date="2015-10" db="EMBL/GenBank/DDBJ databases">
        <authorList>
            <person name="Gilbert D.G."/>
        </authorList>
    </citation>
    <scope>NUCLEOTIDE SEQUENCE [LARGE SCALE GENOMIC DNA]</scope>
    <source>
        <strain evidence="2 3">NRRL B-16712</strain>
    </source>
</reference>
<dbReference type="InterPro" id="IPR025351">
    <property type="entry name" value="Pvc16_N"/>
</dbReference>
<protein>
    <recommendedName>
        <fullName evidence="1">Pvc16 N-terminal domain-containing protein</fullName>
    </recommendedName>
</protein>
<evidence type="ECO:0000259" key="1">
    <source>
        <dbReference type="Pfam" id="PF14065"/>
    </source>
</evidence>
<keyword evidence="3" id="KW-1185">Reference proteome</keyword>
<organism evidence="2 3">
    <name type="scientific">Actinoplanes awajinensis subsp. mycoplanecinus</name>
    <dbReference type="NCBI Taxonomy" id="135947"/>
    <lineage>
        <taxon>Bacteria</taxon>
        <taxon>Bacillati</taxon>
        <taxon>Actinomycetota</taxon>
        <taxon>Actinomycetes</taxon>
        <taxon>Micromonosporales</taxon>
        <taxon>Micromonosporaceae</taxon>
        <taxon>Actinoplanes</taxon>
    </lineage>
</organism>
<dbReference type="Proteomes" id="UP000053244">
    <property type="component" value="Unassembled WGS sequence"/>
</dbReference>
<dbReference type="RefSeq" id="WP_067703307.1">
    <property type="nucleotide sequence ID" value="NZ_LLZH01000312.1"/>
</dbReference>
<gene>
    <name evidence="2" type="ORF">ADL15_40305</name>
</gene>
<dbReference type="Pfam" id="PF14065">
    <property type="entry name" value="Pvc16_N"/>
    <property type="match status" value="1"/>
</dbReference>
<evidence type="ECO:0000313" key="3">
    <source>
        <dbReference type="Proteomes" id="UP000053244"/>
    </source>
</evidence>
<name>A0A101JF38_9ACTN</name>
<sequence>MIKDLDTTIATLLHGPAAGPELSHAAITFELPDRAWLQRLADDLTVNCYLHAVAENLDLRTAEPLLQRSGDGQLATWREPPAHLDCTYAVTAWSRAEDGTLDEHRLLSQVVRVLLRHREFPRDALAGALVHQPLHSPTGNLGRDGVATRPEFWSALEQRPRPVLVYVVTLAVFVNEPGEPVPTVASLDHLSVGGDVRYPPVSEHFSAEEVVP</sequence>
<feature type="domain" description="Pvc16 N-terminal" evidence="1">
    <location>
        <begin position="5"/>
        <end position="176"/>
    </location>
</feature>